<name>K8EQR0_9CHLO</name>
<dbReference type="RefSeq" id="XP_007508096.1">
    <property type="nucleotide sequence ID" value="XM_007508034.1"/>
</dbReference>
<feature type="compositionally biased region" description="Acidic residues" evidence="2">
    <location>
        <begin position="438"/>
        <end position="453"/>
    </location>
</feature>
<accession>K8EQR0</accession>
<dbReference type="GeneID" id="19010731"/>
<feature type="region of interest" description="Disordered" evidence="2">
    <location>
        <begin position="475"/>
        <end position="516"/>
    </location>
</feature>
<evidence type="ECO:0000256" key="1">
    <source>
        <dbReference type="SAM" id="Coils"/>
    </source>
</evidence>
<dbReference type="KEGG" id="bpg:Bathy18g00660"/>
<keyword evidence="1" id="KW-0175">Coiled coil</keyword>
<feature type="region of interest" description="Disordered" evidence="2">
    <location>
        <begin position="307"/>
        <end position="326"/>
    </location>
</feature>
<dbReference type="PANTHER" id="PTHR13060:SF0">
    <property type="entry name" value="PROTEIN ECDYSONELESS HOMOLOG"/>
    <property type="match status" value="1"/>
</dbReference>
<feature type="compositionally biased region" description="Basic and acidic residues" evidence="2">
    <location>
        <begin position="503"/>
        <end position="516"/>
    </location>
</feature>
<feature type="compositionally biased region" description="Basic and acidic residues" evidence="2">
    <location>
        <begin position="1"/>
        <end position="18"/>
    </location>
</feature>
<sequence length="710" mass="81747">MNASEREENRKKLNHIGDDDNDYNSRTLEPNCVQYLIYFDDVSCALEEKKNEIFKHLEQDFEAKEALLSSKMKRKDDVYDAYCYHREGFNLTRAFCDATKRWCLKGSTKFGDALDDEWMVANILFRLSVRFEDTSVRMFDDDGEFLLVECAHVLPMWVEPNVAEGRTFIRRGAVHVVYEPEDEARKEEREEYDEEREDRMDALKTNVDALNALIKASDQKKYRLGNAIDAHLKEHKMKKYYQTEEAIVTSRHLARALLPKRVRKALQRVGMKSMKQKQTFIQLATRVFYERTPADVRSSKDFRNLNFNTPAAESNAGKEEEEEESSIVIQDDAMMNEMDSVTLRFSRCAYAQLARAKFDAPRKYPMDVIAKTTDADLHNAFDIGMKLTVGMEIALEKLLMSSEDDSLDDEDLAKTFNAEEIAAILQFKDALERVVETKEDEDEEDVQNLEPESDQWMRDGMRDLDNEILARAAERELHPLSDDDEDGRPSAFDDEFDFDDDLKDDKRREKEKAFSEDVKRVGKKLGTFMNAKATYKGAEEVQRANNINNGSNNSSNSYSKKEKKKIAPPELDADAFERDLMNALMDDPESEQFLEQFTKDLAFHDNPKDDLRRKVEHDVVQNELDLQAEDFDVAYEAALREQLLGSHVEESVKRTTTTTTKTTTIDANDEDSIMESETIKDVLKSAVMQNGQSGPATILLGTLRDEEEEA</sequence>
<dbReference type="PANTHER" id="PTHR13060">
    <property type="entry name" value="SGT1 PROTEIN HSGT1 SUPPRESSOR OF GCR2"/>
    <property type="match status" value="1"/>
</dbReference>
<feature type="coiled-coil region" evidence="1">
    <location>
        <begin position="185"/>
        <end position="220"/>
    </location>
</feature>
<feature type="region of interest" description="Disordered" evidence="2">
    <location>
        <begin position="542"/>
        <end position="567"/>
    </location>
</feature>
<feature type="region of interest" description="Disordered" evidence="2">
    <location>
        <begin position="1"/>
        <end position="20"/>
    </location>
</feature>
<feature type="region of interest" description="Disordered" evidence="2">
    <location>
        <begin position="437"/>
        <end position="459"/>
    </location>
</feature>
<reference evidence="3 4" key="1">
    <citation type="submission" date="2011-10" db="EMBL/GenBank/DDBJ databases">
        <authorList>
            <person name="Genoscope - CEA"/>
        </authorList>
    </citation>
    <scope>NUCLEOTIDE SEQUENCE [LARGE SCALE GENOMIC DNA]</scope>
    <source>
        <strain evidence="3 4">RCC 1105</strain>
    </source>
</reference>
<gene>
    <name evidence="3" type="ordered locus">Bathy18g00660</name>
</gene>
<feature type="compositionally biased region" description="Low complexity" evidence="2">
    <location>
        <begin position="545"/>
        <end position="558"/>
    </location>
</feature>
<dbReference type="Pfam" id="PF07093">
    <property type="entry name" value="SGT1"/>
    <property type="match status" value="1"/>
</dbReference>
<protein>
    <submittedName>
        <fullName evidence="3">Regulatory factor Sgt1</fullName>
    </submittedName>
</protein>
<dbReference type="InterPro" id="IPR010770">
    <property type="entry name" value="Ecd"/>
</dbReference>
<evidence type="ECO:0000256" key="2">
    <source>
        <dbReference type="SAM" id="MobiDB-lite"/>
    </source>
</evidence>
<dbReference type="OrthoDB" id="27237at2759"/>
<keyword evidence="4" id="KW-1185">Reference proteome</keyword>
<evidence type="ECO:0000313" key="4">
    <source>
        <dbReference type="Proteomes" id="UP000198341"/>
    </source>
</evidence>
<proteinExistence type="predicted"/>
<dbReference type="GO" id="GO:0005634">
    <property type="term" value="C:nucleus"/>
    <property type="evidence" value="ECO:0007669"/>
    <property type="project" value="TreeGrafter"/>
</dbReference>
<dbReference type="EMBL" id="FO082261">
    <property type="protein sequence ID" value="CCO20587.1"/>
    <property type="molecule type" value="Genomic_DNA"/>
</dbReference>
<feature type="compositionally biased region" description="Acidic residues" evidence="2">
    <location>
        <begin position="482"/>
        <end position="502"/>
    </location>
</feature>
<dbReference type="STRING" id="41875.K8EQR0"/>
<dbReference type="eggNOG" id="KOG2406">
    <property type="taxonomic scope" value="Eukaryota"/>
</dbReference>
<dbReference type="AlphaFoldDB" id="K8EQR0"/>
<dbReference type="Proteomes" id="UP000198341">
    <property type="component" value="Chromosome 18"/>
</dbReference>
<evidence type="ECO:0000313" key="3">
    <source>
        <dbReference type="EMBL" id="CCO20587.1"/>
    </source>
</evidence>
<organism evidence="3 4">
    <name type="scientific">Bathycoccus prasinos</name>
    <dbReference type="NCBI Taxonomy" id="41875"/>
    <lineage>
        <taxon>Eukaryota</taxon>
        <taxon>Viridiplantae</taxon>
        <taxon>Chlorophyta</taxon>
        <taxon>Mamiellophyceae</taxon>
        <taxon>Mamiellales</taxon>
        <taxon>Bathycoccaceae</taxon>
        <taxon>Bathycoccus</taxon>
    </lineage>
</organism>